<keyword evidence="7" id="KW-0732">Signal</keyword>
<keyword evidence="2 4" id="KW-0863">Zinc-finger</keyword>
<reference evidence="9" key="1">
    <citation type="submission" date="2023-07" db="EMBL/GenBank/DDBJ databases">
        <authorList>
            <consortium name="AG Swart"/>
            <person name="Singh M."/>
            <person name="Singh A."/>
            <person name="Seah K."/>
            <person name="Emmerich C."/>
        </authorList>
    </citation>
    <scope>NUCLEOTIDE SEQUENCE</scope>
    <source>
        <strain evidence="9">DP1</strain>
    </source>
</reference>
<keyword evidence="6" id="KW-1133">Transmembrane helix</keyword>
<evidence type="ECO:0000256" key="6">
    <source>
        <dbReference type="SAM" id="Phobius"/>
    </source>
</evidence>
<dbReference type="PANTHER" id="PTHR45798">
    <property type="entry name" value="RING-H2 FINGER PROTEIN ATL61-RELATED-RELATED"/>
    <property type="match status" value="1"/>
</dbReference>
<keyword evidence="10" id="KW-1185">Reference proteome</keyword>
<evidence type="ECO:0000313" key="9">
    <source>
        <dbReference type="EMBL" id="CAI2364380.1"/>
    </source>
</evidence>
<keyword evidence="6" id="KW-0812">Transmembrane</keyword>
<accession>A0AAD1XBG0</accession>
<dbReference type="Gene3D" id="3.30.40.10">
    <property type="entry name" value="Zinc/RING finger domain, C3HC4 (zinc finger)"/>
    <property type="match status" value="1"/>
</dbReference>
<sequence>MSIRALLFALLLITYLSKAEEIQNLQKATKNPPPNPTSKTTPLPFPSLPDPISLPSGLNFTLQAPSLPTTLQPTSKPQCFNFTLTSPQISCTCACSPTNPHSSAHKGEEEDGLGQIEERLEAEFERYGYSVVVECGKGEQEGGRRSLKSPTGGEKSGNGMMKSLKIFLVGVVVVAVLFLILVLYYVVIKVINKKKKCYGAKWYKKYLRKYTTEIQREDRESRYDQTECVICLDSFVADRKICMINACGHIFHSECLEEYFKIKQRLGDFICPLCKTSIRVQIVTKEDDSVNTN</sequence>
<comment type="caution">
    <text evidence="9">The sequence shown here is derived from an EMBL/GenBank/DDBJ whole genome shotgun (WGS) entry which is preliminary data.</text>
</comment>
<dbReference type="InterPro" id="IPR013083">
    <property type="entry name" value="Znf_RING/FYVE/PHD"/>
</dbReference>
<evidence type="ECO:0000259" key="8">
    <source>
        <dbReference type="PROSITE" id="PS50089"/>
    </source>
</evidence>
<name>A0AAD1XBG0_EUPCR</name>
<evidence type="ECO:0000256" key="4">
    <source>
        <dbReference type="PROSITE-ProRule" id="PRU00175"/>
    </source>
</evidence>
<evidence type="ECO:0000256" key="1">
    <source>
        <dbReference type="ARBA" id="ARBA00022723"/>
    </source>
</evidence>
<dbReference type="InterPro" id="IPR052788">
    <property type="entry name" value="RING-type_E3_ligase_ATL"/>
</dbReference>
<evidence type="ECO:0000313" key="10">
    <source>
        <dbReference type="Proteomes" id="UP001295684"/>
    </source>
</evidence>
<evidence type="ECO:0000256" key="2">
    <source>
        <dbReference type="ARBA" id="ARBA00022771"/>
    </source>
</evidence>
<feature type="chain" id="PRO_5042267760" description="RING-type domain-containing protein" evidence="7">
    <location>
        <begin position="20"/>
        <end position="293"/>
    </location>
</feature>
<dbReference type="Proteomes" id="UP001295684">
    <property type="component" value="Unassembled WGS sequence"/>
</dbReference>
<organism evidence="9 10">
    <name type="scientific">Euplotes crassus</name>
    <dbReference type="NCBI Taxonomy" id="5936"/>
    <lineage>
        <taxon>Eukaryota</taxon>
        <taxon>Sar</taxon>
        <taxon>Alveolata</taxon>
        <taxon>Ciliophora</taxon>
        <taxon>Intramacronucleata</taxon>
        <taxon>Spirotrichea</taxon>
        <taxon>Hypotrichia</taxon>
        <taxon>Euplotida</taxon>
        <taxon>Euplotidae</taxon>
        <taxon>Moneuplotes</taxon>
    </lineage>
</organism>
<dbReference type="Pfam" id="PF13639">
    <property type="entry name" value="zf-RING_2"/>
    <property type="match status" value="1"/>
</dbReference>
<evidence type="ECO:0000256" key="7">
    <source>
        <dbReference type="SAM" id="SignalP"/>
    </source>
</evidence>
<keyword evidence="1" id="KW-0479">Metal-binding</keyword>
<feature type="domain" description="RING-type" evidence="8">
    <location>
        <begin position="228"/>
        <end position="275"/>
    </location>
</feature>
<gene>
    <name evidence="9" type="ORF">ECRASSUSDP1_LOCUS5723</name>
</gene>
<feature type="region of interest" description="Disordered" evidence="5">
    <location>
        <begin position="26"/>
        <end position="50"/>
    </location>
</feature>
<dbReference type="PANTHER" id="PTHR45798:SF97">
    <property type="entry name" value="ALCOHOL-SENSITIVE RING FINGER PROTEIN 1"/>
    <property type="match status" value="1"/>
</dbReference>
<evidence type="ECO:0000256" key="3">
    <source>
        <dbReference type="ARBA" id="ARBA00022833"/>
    </source>
</evidence>
<dbReference type="SMART" id="SM00184">
    <property type="entry name" value="RING"/>
    <property type="match status" value="1"/>
</dbReference>
<dbReference type="AlphaFoldDB" id="A0AAD1XBG0"/>
<dbReference type="InterPro" id="IPR001841">
    <property type="entry name" value="Znf_RING"/>
</dbReference>
<keyword evidence="6" id="KW-0472">Membrane</keyword>
<proteinExistence type="predicted"/>
<dbReference type="PROSITE" id="PS50089">
    <property type="entry name" value="ZF_RING_2"/>
    <property type="match status" value="1"/>
</dbReference>
<dbReference type="EMBL" id="CAMPGE010005529">
    <property type="protein sequence ID" value="CAI2364380.1"/>
    <property type="molecule type" value="Genomic_DNA"/>
</dbReference>
<dbReference type="GO" id="GO:0008270">
    <property type="term" value="F:zinc ion binding"/>
    <property type="evidence" value="ECO:0007669"/>
    <property type="project" value="UniProtKB-KW"/>
</dbReference>
<dbReference type="SUPFAM" id="SSF57850">
    <property type="entry name" value="RING/U-box"/>
    <property type="match status" value="1"/>
</dbReference>
<keyword evidence="3" id="KW-0862">Zinc</keyword>
<feature type="signal peptide" evidence="7">
    <location>
        <begin position="1"/>
        <end position="19"/>
    </location>
</feature>
<feature type="transmembrane region" description="Helical" evidence="6">
    <location>
        <begin position="166"/>
        <end position="187"/>
    </location>
</feature>
<protein>
    <recommendedName>
        <fullName evidence="8">RING-type domain-containing protein</fullName>
    </recommendedName>
</protein>
<evidence type="ECO:0000256" key="5">
    <source>
        <dbReference type="SAM" id="MobiDB-lite"/>
    </source>
</evidence>